<dbReference type="Proteomes" id="UP000294847">
    <property type="component" value="Chromosome 2"/>
</dbReference>
<sequence length="78" mass="8668">MDAPELCHYGAISLEVGTEPQLWDHQVREGPIRRPSIENNMDVCEDGKDAEGFIAAKLRKGNGLFKGAEDIRAVWSID</sequence>
<evidence type="ECO:0000313" key="2">
    <source>
        <dbReference type="Proteomes" id="UP000294847"/>
    </source>
</evidence>
<protein>
    <submittedName>
        <fullName evidence="1">Uncharacterized protein</fullName>
    </submittedName>
</protein>
<organism evidence="1 2">
    <name type="scientific">Pyricularia oryzae</name>
    <name type="common">Rice blast fungus</name>
    <name type="synonym">Magnaporthe oryzae</name>
    <dbReference type="NCBI Taxonomy" id="318829"/>
    <lineage>
        <taxon>Eukaryota</taxon>
        <taxon>Fungi</taxon>
        <taxon>Dikarya</taxon>
        <taxon>Ascomycota</taxon>
        <taxon>Pezizomycotina</taxon>
        <taxon>Sordariomycetes</taxon>
        <taxon>Sordariomycetidae</taxon>
        <taxon>Magnaporthales</taxon>
        <taxon>Pyriculariaceae</taxon>
        <taxon>Pyricularia</taxon>
    </lineage>
</organism>
<evidence type="ECO:0000313" key="1">
    <source>
        <dbReference type="EMBL" id="QBZ56175.1"/>
    </source>
</evidence>
<accession>A0A4V1C5F2</accession>
<name>A0A4V1C5F2_PYROR</name>
<reference evidence="1 2" key="1">
    <citation type="journal article" date="2019" name="Mol. Biol. Evol.">
        <title>Blast fungal genomes show frequent chromosomal changes, gene gains and losses, and effector gene turnover.</title>
        <authorList>
            <person name="Gomez Luciano L.B."/>
            <person name="Jason Tsai I."/>
            <person name="Chuma I."/>
            <person name="Tosa Y."/>
            <person name="Chen Y.H."/>
            <person name="Li J.Y."/>
            <person name="Li M.Y."/>
            <person name="Jade Lu M.Y."/>
            <person name="Nakayashiki H."/>
            <person name="Li W.H."/>
        </authorList>
    </citation>
    <scope>NUCLEOTIDE SEQUENCE [LARGE SCALE GENOMIC DNA]</scope>
    <source>
        <strain evidence="1">MZ5-1-6</strain>
    </source>
</reference>
<gene>
    <name evidence="1" type="ORF">PoMZ_01081</name>
</gene>
<proteinExistence type="predicted"/>
<dbReference type="EMBL" id="CP034205">
    <property type="protein sequence ID" value="QBZ56175.1"/>
    <property type="molecule type" value="Genomic_DNA"/>
</dbReference>
<dbReference type="AlphaFoldDB" id="A0A4V1C5F2"/>